<proteinExistence type="predicted"/>
<dbReference type="GeneID" id="66104271"/>
<organism evidence="1 2">
    <name type="scientific">Guyanagaster necrorhizus</name>
    <dbReference type="NCBI Taxonomy" id="856835"/>
    <lineage>
        <taxon>Eukaryota</taxon>
        <taxon>Fungi</taxon>
        <taxon>Dikarya</taxon>
        <taxon>Basidiomycota</taxon>
        <taxon>Agaricomycotina</taxon>
        <taxon>Agaricomycetes</taxon>
        <taxon>Agaricomycetidae</taxon>
        <taxon>Agaricales</taxon>
        <taxon>Marasmiineae</taxon>
        <taxon>Physalacriaceae</taxon>
        <taxon>Guyanagaster</taxon>
    </lineage>
</organism>
<evidence type="ECO:0000313" key="2">
    <source>
        <dbReference type="Proteomes" id="UP000812287"/>
    </source>
</evidence>
<comment type="caution">
    <text evidence="1">The sequence shown here is derived from an EMBL/GenBank/DDBJ whole genome shotgun (WGS) entry which is preliminary data.</text>
</comment>
<dbReference type="Proteomes" id="UP000812287">
    <property type="component" value="Unassembled WGS sequence"/>
</dbReference>
<gene>
    <name evidence="1" type="ORF">BT62DRAFT_710724</name>
</gene>
<dbReference type="AlphaFoldDB" id="A0A9P7VXP9"/>
<dbReference type="RefSeq" id="XP_043042023.1">
    <property type="nucleotide sequence ID" value="XM_043181975.1"/>
</dbReference>
<sequence>MRACTVSLNPPLWQLQAQCRQIISCLVLLHSSRLWCAFFSIGDGKEYQSTNFLVLSHNPQSGRILPKRGCRGRLGLATGIWTRTTNQSAIGVNITRSFCRCGCIPVDVPYNDGYDRPG</sequence>
<dbReference type="EMBL" id="MU250529">
    <property type="protein sequence ID" value="KAG7448523.1"/>
    <property type="molecule type" value="Genomic_DNA"/>
</dbReference>
<evidence type="ECO:0000313" key="1">
    <source>
        <dbReference type="EMBL" id="KAG7448523.1"/>
    </source>
</evidence>
<protein>
    <submittedName>
        <fullName evidence="1">Uncharacterized protein</fullName>
    </submittedName>
</protein>
<name>A0A9P7VXP9_9AGAR</name>
<reference evidence="1" key="1">
    <citation type="submission" date="2020-11" db="EMBL/GenBank/DDBJ databases">
        <title>Adaptations for nitrogen fixation in a non-lichenized fungal sporocarp promotes dispersal by wood-feeding termites.</title>
        <authorList>
            <consortium name="DOE Joint Genome Institute"/>
            <person name="Koch R.A."/>
            <person name="Yoon G."/>
            <person name="Arayal U."/>
            <person name="Lail K."/>
            <person name="Amirebrahimi M."/>
            <person name="Labutti K."/>
            <person name="Lipzen A."/>
            <person name="Riley R."/>
            <person name="Barry K."/>
            <person name="Henrissat B."/>
            <person name="Grigoriev I.V."/>
            <person name="Herr J.R."/>
            <person name="Aime M.C."/>
        </authorList>
    </citation>
    <scope>NUCLEOTIDE SEQUENCE</scope>
    <source>
        <strain evidence="1">MCA 3950</strain>
    </source>
</reference>
<keyword evidence="2" id="KW-1185">Reference proteome</keyword>
<accession>A0A9P7VXP9</accession>